<dbReference type="Proteomes" id="UP000306825">
    <property type="component" value="Chromosome"/>
</dbReference>
<sequence>MKVKIDCDSPLLQKSLEYFLEKYISNDGMVISDNPQKGDIIIGKDIIKPFSKTSLLLQLEKIIKPKKSFEEELDILIDNFKKDLKKLIKDYYGKR</sequence>
<dbReference type="EMBL" id="CP040463">
    <property type="protein sequence ID" value="QCT95147.1"/>
    <property type="molecule type" value="Genomic_DNA"/>
</dbReference>
<dbReference type="AlphaFoldDB" id="A0AAI9F3C7"/>
<reference evidence="1 3" key="1">
    <citation type="journal article" date="2011" name="Stand. Genomic Sci.">
        <title>Draft genome sequence of Caminibacter mediatlanticus strain TB-2, an epsilonproteobacterium isolated from a deep-sea hydrothermal vent.</title>
        <authorList>
            <person name="Giovannelli D."/>
            <person name="Ferriera S."/>
            <person name="Johnson J."/>
            <person name="Kravitz S."/>
            <person name="Perez-Rodriguez I."/>
            <person name="Ricci J."/>
            <person name="O'Brien C."/>
            <person name="Voordeckers J.W."/>
            <person name="Bini E."/>
            <person name="Vetriani C."/>
        </authorList>
    </citation>
    <scope>NUCLEOTIDE SEQUENCE [LARGE SCALE GENOMIC DNA]</scope>
    <source>
        <strain evidence="1 3">TB-2</strain>
    </source>
</reference>
<accession>A0AAI9F3C7</accession>
<keyword evidence="4" id="KW-1185">Reference proteome</keyword>
<evidence type="ECO:0000313" key="3">
    <source>
        <dbReference type="Proteomes" id="UP000003288"/>
    </source>
</evidence>
<dbReference type="Proteomes" id="UP000003288">
    <property type="component" value="Unassembled WGS sequence"/>
</dbReference>
<evidence type="ECO:0000313" key="1">
    <source>
        <dbReference type="EMBL" id="EDM24501.1"/>
    </source>
</evidence>
<proteinExistence type="predicted"/>
<gene>
    <name evidence="1" type="ORF">CMTB2_03258</name>
    <name evidence="2" type="ORF">FE773_08070</name>
</gene>
<evidence type="ECO:0000313" key="2">
    <source>
        <dbReference type="EMBL" id="QCT95147.1"/>
    </source>
</evidence>
<evidence type="ECO:0000313" key="4">
    <source>
        <dbReference type="Proteomes" id="UP000306825"/>
    </source>
</evidence>
<dbReference type="RefSeq" id="WP_007473485.1">
    <property type="nucleotide sequence ID" value="NZ_ABCJ01000001.1"/>
</dbReference>
<protein>
    <submittedName>
        <fullName evidence="1">Uncharacterized protein</fullName>
    </submittedName>
</protein>
<name>A0AAI9F3C7_9BACT</name>
<dbReference type="EMBL" id="ABCJ01000001">
    <property type="protein sequence ID" value="EDM24501.1"/>
    <property type="molecule type" value="Genomic_DNA"/>
</dbReference>
<reference evidence="2 4" key="2">
    <citation type="submission" date="2019-05" db="EMBL/GenBank/DDBJ databases">
        <title>A comparative analysis of the Nautiliaceae.</title>
        <authorList>
            <person name="Grosche A."/>
            <person name="Smedile F."/>
            <person name="Vetriani C."/>
        </authorList>
    </citation>
    <scope>NUCLEOTIDE SEQUENCE [LARGE SCALE GENOMIC DNA]</scope>
    <source>
        <strain evidence="2 4">TB-2</strain>
    </source>
</reference>
<organism evidence="1 3">
    <name type="scientific">Caminibacter mediatlanticus TB-2</name>
    <dbReference type="NCBI Taxonomy" id="391592"/>
    <lineage>
        <taxon>Bacteria</taxon>
        <taxon>Pseudomonadati</taxon>
        <taxon>Campylobacterota</taxon>
        <taxon>Epsilonproteobacteria</taxon>
        <taxon>Nautiliales</taxon>
        <taxon>Nautiliaceae</taxon>
        <taxon>Caminibacter</taxon>
    </lineage>
</organism>